<comment type="caution">
    <text evidence="1">The sequence shown here is derived from an EMBL/GenBank/DDBJ whole genome shotgun (WGS) entry which is preliminary data.</text>
</comment>
<evidence type="ECO:0000313" key="2">
    <source>
        <dbReference type="Proteomes" id="UP001139103"/>
    </source>
</evidence>
<evidence type="ECO:0000313" key="1">
    <source>
        <dbReference type="EMBL" id="MCC9628798.1"/>
    </source>
</evidence>
<dbReference type="Proteomes" id="UP001139103">
    <property type="component" value="Unassembled WGS sequence"/>
</dbReference>
<dbReference type="Pfam" id="PF13289">
    <property type="entry name" value="SIR2_2"/>
    <property type="match status" value="1"/>
</dbReference>
<keyword evidence="2" id="KW-1185">Reference proteome</keyword>
<reference evidence="1" key="1">
    <citation type="submission" date="2021-11" db="EMBL/GenBank/DDBJ databases">
        <title>Genome sequence.</title>
        <authorList>
            <person name="Sun Q."/>
        </authorList>
    </citation>
    <scope>NUCLEOTIDE SEQUENCE</scope>
    <source>
        <strain evidence="1">JC732</strain>
    </source>
</reference>
<accession>A0A9X1SFX5</accession>
<sequence>MTDSLLNQLVQGIRSGEIVPYLGPGALSDVVHKETDEPIPATSDGLILAMNGGKPMAPKLMWEFARAAMNLELKKGRTFISRFLTDTYGHDKWTQSRLHKLVADLNPHLVLDINRDTQLQDLYAETPHTLIVGLARIAGTDFRYRLYHYQDGAYREVKNAEVDVTLPVLFKPMGTPRPSADYIASDADYVDYITELMGGFAIPGFVKEYRLNRQYLGIGLRLTRDTERMVFTDMIYSAGDPAGWVLIESPTAKERRFCESKRVEIIEASTSDLLQALEAAQESAVET</sequence>
<proteinExistence type="predicted"/>
<dbReference type="AlphaFoldDB" id="A0A9X1SFX5"/>
<gene>
    <name evidence="1" type="ORF">LOC68_10345</name>
</gene>
<protein>
    <submittedName>
        <fullName evidence="1">SIR2 family protein</fullName>
    </submittedName>
</protein>
<dbReference type="RefSeq" id="WP_230218274.1">
    <property type="nucleotide sequence ID" value="NZ_JAJKFT010000004.1"/>
</dbReference>
<organism evidence="1 2">
    <name type="scientific">Blastopirellula sediminis</name>
    <dbReference type="NCBI Taxonomy" id="2894196"/>
    <lineage>
        <taxon>Bacteria</taxon>
        <taxon>Pseudomonadati</taxon>
        <taxon>Planctomycetota</taxon>
        <taxon>Planctomycetia</taxon>
        <taxon>Pirellulales</taxon>
        <taxon>Pirellulaceae</taxon>
        <taxon>Blastopirellula</taxon>
    </lineage>
</organism>
<name>A0A9X1SFX5_9BACT</name>
<dbReference type="EMBL" id="JAJKFT010000004">
    <property type="protein sequence ID" value="MCC9628798.1"/>
    <property type="molecule type" value="Genomic_DNA"/>
</dbReference>